<dbReference type="OrthoDB" id="10627275at2759"/>
<dbReference type="SMR" id="A0A482WXQ1"/>
<dbReference type="InParanoid" id="A0A482WXQ1"/>
<feature type="compositionally biased region" description="Basic and acidic residues" evidence="1">
    <location>
        <begin position="340"/>
        <end position="350"/>
    </location>
</feature>
<gene>
    <name evidence="2" type="ORF">LSTR_LSTR008996</name>
</gene>
<name>A0A482WXQ1_LAOST</name>
<feature type="compositionally biased region" description="Basic and acidic residues" evidence="1">
    <location>
        <begin position="152"/>
        <end position="208"/>
    </location>
</feature>
<keyword evidence="3" id="KW-1185">Reference proteome</keyword>
<feature type="compositionally biased region" description="Basic residues" evidence="1">
    <location>
        <begin position="67"/>
        <end position="91"/>
    </location>
</feature>
<sequence length="626" mass="71689">MSTKYSFNNWYSWFKRPGEIDSKQVVQNKRLEEDYPFWELSVRDKEIIRSLNRYNNGKMTAKDRKSSIKKSKTSLIVRRHRRKKHSHHTLQPRKDSICNKLHKTELGNCSSSKHHRHNKSSKSVNDRDKQRNQDRLFNRPIHHTHSGAGDMTTEKHSKREKPLEHRNTIQKNEIYRKNEKHKPSQNEEVTEIKNRNKPLKQEREEKTPPRIKNSIKNESMGGTNVSKIQNTSLKKDSKEIIQKVIDLTTTSQYEARNSAHLSAGRNILRKKEKNLMNHSLEKKICPTRTVSTDPNSDNPVMCLFSKVWPSDNSDEKIAKQNGQIPGKNNSASTLHNKSKPSFEKEKQDTRRKTKIASTSSIDSKKNGIVKSNRNLRFEDDNGKGKFKRNYSKPNCFKESKTEKVNNSLPNSQKRLVLVKNSSEKSRSNSISAVNNKKVAFKSDGKDDIDSKKFITILKEIKSLKDQLKSLSDEDDTKDYCETRKKTAENKRQLECIEEEVVESQNAEPMVSTSSNLQSFVPSPTVACEKESPSHSNNDGAENLISSVQSTQHITREESVGPVLTQDASCHNTPLSLSPPIALSDQEQTHAGNPCETIKKALVLHLKMNQSVYKITNDYLPIPCLKN</sequence>
<evidence type="ECO:0000313" key="2">
    <source>
        <dbReference type="EMBL" id="RZF38273.1"/>
    </source>
</evidence>
<feature type="compositionally biased region" description="Polar residues" evidence="1">
    <location>
        <begin position="214"/>
        <end position="225"/>
    </location>
</feature>
<protein>
    <submittedName>
        <fullName evidence="2">Uncharacterized protein</fullName>
    </submittedName>
</protein>
<dbReference type="AlphaFoldDB" id="A0A482WXQ1"/>
<feature type="compositionally biased region" description="Basic and acidic residues" evidence="1">
    <location>
        <begin position="92"/>
        <end position="105"/>
    </location>
</feature>
<feature type="region of interest" description="Disordered" evidence="1">
    <location>
        <begin position="313"/>
        <end position="410"/>
    </location>
</feature>
<feature type="region of interest" description="Disordered" evidence="1">
    <location>
        <begin position="58"/>
        <end position="225"/>
    </location>
</feature>
<organism evidence="2 3">
    <name type="scientific">Laodelphax striatellus</name>
    <name type="common">Small brown planthopper</name>
    <name type="synonym">Delphax striatella</name>
    <dbReference type="NCBI Taxonomy" id="195883"/>
    <lineage>
        <taxon>Eukaryota</taxon>
        <taxon>Metazoa</taxon>
        <taxon>Ecdysozoa</taxon>
        <taxon>Arthropoda</taxon>
        <taxon>Hexapoda</taxon>
        <taxon>Insecta</taxon>
        <taxon>Pterygota</taxon>
        <taxon>Neoptera</taxon>
        <taxon>Paraneoptera</taxon>
        <taxon>Hemiptera</taxon>
        <taxon>Auchenorrhyncha</taxon>
        <taxon>Fulgoroidea</taxon>
        <taxon>Delphacidae</taxon>
        <taxon>Criomorphinae</taxon>
        <taxon>Laodelphax</taxon>
    </lineage>
</organism>
<feature type="compositionally biased region" description="Polar residues" evidence="1">
    <location>
        <begin position="320"/>
        <end position="335"/>
    </location>
</feature>
<evidence type="ECO:0000256" key="1">
    <source>
        <dbReference type="SAM" id="MobiDB-lite"/>
    </source>
</evidence>
<comment type="caution">
    <text evidence="2">The sequence shown here is derived from an EMBL/GenBank/DDBJ whole genome shotgun (WGS) entry which is preliminary data.</text>
</comment>
<accession>A0A482WXQ1</accession>
<proteinExistence type="predicted"/>
<evidence type="ECO:0000313" key="3">
    <source>
        <dbReference type="Proteomes" id="UP000291343"/>
    </source>
</evidence>
<dbReference type="EMBL" id="QKKF02022725">
    <property type="protein sequence ID" value="RZF38273.1"/>
    <property type="molecule type" value="Genomic_DNA"/>
</dbReference>
<feature type="compositionally biased region" description="Basic and acidic residues" evidence="1">
    <location>
        <begin position="124"/>
        <end position="137"/>
    </location>
</feature>
<dbReference type="Proteomes" id="UP000291343">
    <property type="component" value="Unassembled WGS sequence"/>
</dbReference>
<reference evidence="2 3" key="1">
    <citation type="journal article" date="2017" name="Gigascience">
        <title>Genome sequence of the small brown planthopper, Laodelphax striatellus.</title>
        <authorList>
            <person name="Zhu J."/>
            <person name="Jiang F."/>
            <person name="Wang X."/>
            <person name="Yang P."/>
            <person name="Bao Y."/>
            <person name="Zhao W."/>
            <person name="Wang W."/>
            <person name="Lu H."/>
            <person name="Wang Q."/>
            <person name="Cui N."/>
            <person name="Li J."/>
            <person name="Chen X."/>
            <person name="Luo L."/>
            <person name="Yu J."/>
            <person name="Kang L."/>
            <person name="Cui F."/>
        </authorList>
    </citation>
    <scope>NUCLEOTIDE SEQUENCE [LARGE SCALE GENOMIC DNA]</scope>
    <source>
        <strain evidence="2">Lst14</strain>
    </source>
</reference>